<protein>
    <submittedName>
        <fullName evidence="1">Uncharacterized protein</fullName>
    </submittedName>
</protein>
<proteinExistence type="predicted"/>
<evidence type="ECO:0000313" key="1">
    <source>
        <dbReference type="EMBL" id="AUF82094.1"/>
    </source>
</evidence>
<organism evidence="1">
    <name type="scientific">Tetraselmis virus 1</name>
    <dbReference type="NCBI Taxonomy" id="2060617"/>
    <lineage>
        <taxon>Viruses</taxon>
        <taxon>Varidnaviria</taxon>
        <taxon>Bamfordvirae</taxon>
        <taxon>Nucleocytoviricota</taxon>
        <taxon>Megaviricetes</taxon>
        <taxon>Imitervirales</taxon>
        <taxon>Allomimiviridae</taxon>
        <taxon>Oceanusvirus</taxon>
        <taxon>Oceanusvirus kaneohense</taxon>
    </lineage>
</organism>
<gene>
    <name evidence="1" type="ORF">TetV_002</name>
</gene>
<sequence length="114" mass="13234">MKKCAGCQEYLPIDSFEEVKNKSKVDGSVIVSHRGSCKECRKTKRKNATMIAKSFGKADTTSKPFCNHCNKTYPEVTFKWRTDSIKPCWKNTCNTCINSNKYYQVHRDRKKQKI</sequence>
<dbReference type="Proteomes" id="UP000244773">
    <property type="component" value="Segment"/>
</dbReference>
<name>A0A2P0VMH3_9VIRU</name>
<dbReference type="EMBL" id="KY322437">
    <property type="protein sequence ID" value="AUF82094.1"/>
    <property type="molecule type" value="Genomic_DNA"/>
</dbReference>
<evidence type="ECO:0000313" key="2">
    <source>
        <dbReference type="Proteomes" id="UP000244773"/>
    </source>
</evidence>
<keyword evidence="2" id="KW-1185">Reference proteome</keyword>
<reference evidence="1" key="1">
    <citation type="journal article" date="2018" name="Virology">
        <title>A giant virus infecting green algae encodes key fermentation genes.</title>
        <authorList>
            <person name="Schvarcz C.R."/>
            <person name="Steward G.F."/>
        </authorList>
    </citation>
    <scope>NUCLEOTIDE SEQUENCE [LARGE SCALE GENOMIC DNA]</scope>
</reference>
<accession>A0A2P0VMH3</accession>